<sequence length="652" mass="72592">MRIRPPHLAALTLGLIGFAQAQKATLTVPDNLVTEGIPAIPQSIVDSVSRYIESRRAFCVGWRPTKREMLILTQIGNTRQAYSVAMPGGDRHQLTFFPENVGDALYGPSNPNWFVFQKDVGGNEFYQYYRYDLSTGNSALLTDGKARNTDAIIARDGRTMLYMSTRRTGVDTDLYAVDVENPSTDHIVAQFKGGGWTPSDVSDDGSTAIVVNYVSVNEVHLFLLDLKTGQLKELLPSGKEQIAYGYAAFAKGGRHIYFTSDQGSEFLQLKQVDLDSGKVSIITSDIPWDVDGVALSMDRSMLAFSANDNGMSDVYLLDTKSNRYRSVPGLPATTLTGLTWNNNDRDLGFTLDSAKANDAFSYDVTAKKLTQWTFSESGGLNPQDFQSPRLIRWKSFDGKEISGWLTVPPAKFSGPRPVWIEIHGGPESESRPFYLGRYNYFIDELGMAILWPNVRGSTGFGKSFVKLDNGILRGDSYKDIGSLLDWIKTQPNLDSDKIFVSGASYGGHMTYVASYLYADRIALSMPIVGITNLVTFLENTSGYRRDLRRVEYGDERDPTIRAYLESIAPINHSTEISKPIFIVAGQNDPRVPITEASRFKDKIKSTNPNTWYLVAKDEGHGFQKKSNWDFQMYATVLFLQKFLLGPGNGPRD</sequence>
<evidence type="ECO:0000313" key="5">
    <source>
        <dbReference type="Proteomes" id="UP000727962"/>
    </source>
</evidence>
<dbReference type="Pfam" id="PF00326">
    <property type="entry name" value="Peptidase_S9"/>
    <property type="match status" value="1"/>
</dbReference>
<evidence type="ECO:0000313" key="4">
    <source>
        <dbReference type="EMBL" id="MBI1757443.1"/>
    </source>
</evidence>
<protein>
    <submittedName>
        <fullName evidence="4">S9 family peptidase</fullName>
    </submittedName>
</protein>
<dbReference type="GO" id="GO:0004252">
    <property type="term" value="F:serine-type endopeptidase activity"/>
    <property type="evidence" value="ECO:0007669"/>
    <property type="project" value="TreeGrafter"/>
</dbReference>
<accession>A0A931LWE9</accession>
<evidence type="ECO:0000256" key="1">
    <source>
        <dbReference type="ARBA" id="ARBA00022801"/>
    </source>
</evidence>
<dbReference type="InterPro" id="IPR029058">
    <property type="entry name" value="AB_hydrolase_fold"/>
</dbReference>
<dbReference type="GO" id="GO:0006508">
    <property type="term" value="P:proteolysis"/>
    <property type="evidence" value="ECO:0007669"/>
    <property type="project" value="InterPro"/>
</dbReference>
<dbReference type="Gene3D" id="2.120.10.30">
    <property type="entry name" value="TolB, C-terminal domain"/>
    <property type="match status" value="1"/>
</dbReference>
<dbReference type="Proteomes" id="UP000727962">
    <property type="component" value="Unassembled WGS sequence"/>
</dbReference>
<keyword evidence="1" id="KW-0378">Hydrolase</keyword>
<name>A0A931LWE9_FIMGI</name>
<dbReference type="PANTHER" id="PTHR42776">
    <property type="entry name" value="SERINE PEPTIDASE S9 FAMILY MEMBER"/>
    <property type="match status" value="1"/>
</dbReference>
<feature type="domain" description="Peptidase S9 prolyl oligopeptidase catalytic" evidence="3">
    <location>
        <begin position="440"/>
        <end position="636"/>
    </location>
</feature>
<reference evidence="4" key="1">
    <citation type="submission" date="2020-07" db="EMBL/GenBank/DDBJ databases">
        <title>Huge and variable diversity of episymbiotic CPR bacteria and DPANN archaea in groundwater ecosystems.</title>
        <authorList>
            <person name="He C.Y."/>
            <person name="Keren R."/>
            <person name="Whittaker M."/>
            <person name="Farag I.F."/>
            <person name="Doudna J."/>
            <person name="Cate J.H.D."/>
            <person name="Banfield J.F."/>
        </authorList>
    </citation>
    <scope>NUCLEOTIDE SEQUENCE</scope>
    <source>
        <strain evidence="4">NC_groundwater_17_Pr7_B-0.1um_64_12</strain>
    </source>
</reference>
<organism evidence="4 5">
    <name type="scientific">Fimbriimonas ginsengisoli</name>
    <dbReference type="NCBI Taxonomy" id="1005039"/>
    <lineage>
        <taxon>Bacteria</taxon>
        <taxon>Bacillati</taxon>
        <taxon>Armatimonadota</taxon>
        <taxon>Fimbriimonadia</taxon>
        <taxon>Fimbriimonadales</taxon>
        <taxon>Fimbriimonadaceae</taxon>
        <taxon>Fimbriimonas</taxon>
    </lineage>
</organism>
<dbReference type="SUPFAM" id="SSF53474">
    <property type="entry name" value="alpha/beta-Hydrolases"/>
    <property type="match status" value="1"/>
</dbReference>
<feature type="signal peptide" evidence="2">
    <location>
        <begin position="1"/>
        <end position="21"/>
    </location>
</feature>
<dbReference type="SUPFAM" id="SSF82171">
    <property type="entry name" value="DPP6 N-terminal domain-like"/>
    <property type="match status" value="1"/>
</dbReference>
<feature type="chain" id="PRO_5036827978" evidence="2">
    <location>
        <begin position="22"/>
        <end position="652"/>
    </location>
</feature>
<dbReference type="InterPro" id="IPR011042">
    <property type="entry name" value="6-blade_b-propeller_TolB-like"/>
</dbReference>
<evidence type="ECO:0000259" key="3">
    <source>
        <dbReference type="Pfam" id="PF00326"/>
    </source>
</evidence>
<dbReference type="InterPro" id="IPR001375">
    <property type="entry name" value="Peptidase_S9_cat"/>
</dbReference>
<comment type="caution">
    <text evidence="4">The sequence shown here is derived from an EMBL/GenBank/DDBJ whole genome shotgun (WGS) entry which is preliminary data.</text>
</comment>
<dbReference type="Gene3D" id="3.40.50.1820">
    <property type="entry name" value="alpha/beta hydrolase"/>
    <property type="match status" value="1"/>
</dbReference>
<keyword evidence="2" id="KW-0732">Signal</keyword>
<dbReference type="PANTHER" id="PTHR42776:SF27">
    <property type="entry name" value="DIPEPTIDYL PEPTIDASE FAMILY MEMBER 6"/>
    <property type="match status" value="1"/>
</dbReference>
<evidence type="ECO:0000256" key="2">
    <source>
        <dbReference type="SAM" id="SignalP"/>
    </source>
</evidence>
<dbReference type="AlphaFoldDB" id="A0A931LWE9"/>
<dbReference type="EMBL" id="JACOSL010000062">
    <property type="protein sequence ID" value="MBI1757443.1"/>
    <property type="molecule type" value="Genomic_DNA"/>
</dbReference>
<gene>
    <name evidence="4" type="ORF">HYR64_10090</name>
</gene>
<proteinExistence type="predicted"/>